<sequence>MSARLSVNSNVCRTDGVRNARKTVSELKCLRNFQRIELFEELPAAGRGYKQEYAG</sequence>
<gene>
    <name evidence="1" type="ORF">PRECH8_01830</name>
</gene>
<reference evidence="1" key="2">
    <citation type="journal article" date="2021" name="Data Brief">
        <title>Draft genome sequence data of the facultative, thermophilic, xylanolytic bacterium Paenibacillus sp. strain DA-C8.</title>
        <authorList>
            <person name="Chhe C."/>
            <person name="Uke A."/>
            <person name="Baramee S."/>
            <person name="Ungkulpasvich U."/>
            <person name="Tachaapaikoon C."/>
            <person name="Pason P."/>
            <person name="Waeonukul R."/>
            <person name="Ratanakhanokchai K."/>
            <person name="Kosugi A."/>
        </authorList>
    </citation>
    <scope>NUCLEOTIDE SEQUENCE</scope>
    <source>
        <strain evidence="1">DA-C8</strain>
    </source>
</reference>
<accession>A0A916Q9X1</accession>
<organism evidence="1 2">
    <name type="scientific">Insulibacter thermoxylanivorax</name>
    <dbReference type="NCBI Taxonomy" id="2749268"/>
    <lineage>
        <taxon>Bacteria</taxon>
        <taxon>Bacillati</taxon>
        <taxon>Bacillota</taxon>
        <taxon>Bacilli</taxon>
        <taxon>Bacillales</taxon>
        <taxon>Paenibacillaceae</taxon>
        <taxon>Insulibacter</taxon>
    </lineage>
</organism>
<proteinExistence type="predicted"/>
<evidence type="ECO:0000313" key="1">
    <source>
        <dbReference type="EMBL" id="GFR36887.1"/>
    </source>
</evidence>
<dbReference type="Proteomes" id="UP000654993">
    <property type="component" value="Unassembled WGS sequence"/>
</dbReference>
<protein>
    <submittedName>
        <fullName evidence="1">Uncharacterized protein</fullName>
    </submittedName>
</protein>
<dbReference type="AlphaFoldDB" id="A0A916Q9X1"/>
<evidence type="ECO:0000313" key="2">
    <source>
        <dbReference type="Proteomes" id="UP000654993"/>
    </source>
</evidence>
<name>A0A916Q9X1_9BACL</name>
<reference evidence="1" key="1">
    <citation type="submission" date="2020-08" db="EMBL/GenBank/DDBJ databases">
        <authorList>
            <person name="Uke A."/>
            <person name="Chhe C."/>
            <person name="Baramee S."/>
            <person name="Kosugi A."/>
        </authorList>
    </citation>
    <scope>NUCLEOTIDE SEQUENCE</scope>
    <source>
        <strain evidence="1">DA-C8</strain>
    </source>
</reference>
<dbReference type="EMBL" id="BMAQ01000001">
    <property type="protein sequence ID" value="GFR36887.1"/>
    <property type="molecule type" value="Genomic_DNA"/>
</dbReference>
<keyword evidence="2" id="KW-1185">Reference proteome</keyword>
<comment type="caution">
    <text evidence="1">The sequence shown here is derived from an EMBL/GenBank/DDBJ whole genome shotgun (WGS) entry which is preliminary data.</text>
</comment>